<comment type="subcellular location">
    <subcellularLocation>
        <location evidence="2">Cytoplasm</location>
        <location evidence="2">P-body</location>
    </subcellularLocation>
    <subcellularLocation>
        <location evidence="1">Nucleus</location>
    </subcellularLocation>
</comment>
<dbReference type="STRING" id="1263082.A0A068SDL3"/>
<dbReference type="PANTHER" id="PTHR21551:SF0">
    <property type="entry name" value="PROTEIN ASSOCIATED WITH TOPO II RELATED-1, ISOFORM A"/>
    <property type="match status" value="1"/>
</dbReference>
<keyword evidence="6" id="KW-0539">Nucleus</keyword>
<evidence type="ECO:0000256" key="5">
    <source>
        <dbReference type="ARBA" id="ARBA00022884"/>
    </source>
</evidence>
<sequence>MSDPFFGNVPPLNKGGNRNLELEREREQLQQNPQSSANPTDGADPRDLEFYDFNDLRNNLDEYDDVENADNIGDLLVEEGDDLNDETFGDEVVGKDFDFAANTERFSSAFGGAPDRSDQMISEEEAFFVKQPTTLDTTTNKADGWRMPEAAGSIGRRTDGGDFRGSRRGEGVATGAVNSIWGGFGDRLPNDRSFGSFQSNGNFSIGRQHQPVYAPSPPPGLSPSASFGQQQRHSRGVRIEDIAADLLLHPASGAYKAEPDNRKVMSLSEVEATMLTNNGRDTSRSLDQHPLVFHQPQAFHNPSMHATDIGTAESLRLLAASQEEHLAKHQKEEQRKARYDGLMTQHEKDFISRIQLTQLASSDPFSDDFYYQVYSSLRQRAGIPAWSTAHEPLGRNVRGRKEESGMQRFHQQLQRVVNNAKKNPRQTQVSLEGALGKITSLTVRNPRQVLEVTDKKSNNATQEGSLPNQKSMPNMSSMNDRKRTLKIVENLYLIVLDLEQLRRQGTSKASNGQENDAQEWNNQYASKTKKLYDTLGLSDQSDESSTTILSLLSVAKGMKLMPRIIRHFNTEENLALISVILGNFSHLNVCRNVIYPGSTIANVEEARTQKFVSFDEVELFINTVAPPLLNLISESSLKVVNYLMRIFVERNDIVSVARTKPGLAFLTMILSRAEILKQGDMATSADDLQDWQQEYIKVFNALKNHYSSLFPSTYYLVPMQPNVTAVQLSLTIDEMYVWQFLAAMAVGATMEQQHALVTEVRERVMENIVLAHSNRLPAAQAAHRISNVNLFLHALGLDSSQVLVPR</sequence>
<feature type="domain" description="mRNA decay factor PAT1" evidence="8">
    <location>
        <begin position="337"/>
        <end position="798"/>
    </location>
</feature>
<evidence type="ECO:0000256" key="7">
    <source>
        <dbReference type="SAM" id="MobiDB-lite"/>
    </source>
</evidence>
<reference evidence="9" key="1">
    <citation type="submission" date="2013-08" db="EMBL/GenBank/DDBJ databases">
        <title>Gene expansion shapes genome architecture in the human pathogen Lichtheimia corymbifera: an evolutionary genomics analysis in the ancient terrestrial Mucorales (Mucoromycotina).</title>
        <authorList>
            <person name="Schwartze V.U."/>
            <person name="Winter S."/>
            <person name="Shelest E."/>
            <person name="Marcet-Houben M."/>
            <person name="Horn F."/>
            <person name="Wehner S."/>
            <person name="Hoffmann K."/>
            <person name="Riege K."/>
            <person name="Sammeth M."/>
            <person name="Nowrousian M."/>
            <person name="Valiante V."/>
            <person name="Linde J."/>
            <person name="Jacobsen I.D."/>
            <person name="Marz M."/>
            <person name="Brakhage A.A."/>
            <person name="Gabaldon T."/>
            <person name="Bocker S."/>
            <person name="Voigt K."/>
        </authorList>
    </citation>
    <scope>NUCLEOTIDE SEQUENCE [LARGE SCALE GENOMIC DNA]</scope>
    <source>
        <strain evidence="9">FSU 9682</strain>
    </source>
</reference>
<feature type="compositionally biased region" description="Low complexity" evidence="7">
    <location>
        <begin position="193"/>
        <end position="204"/>
    </location>
</feature>
<dbReference type="GO" id="GO:0000932">
    <property type="term" value="C:P-body"/>
    <property type="evidence" value="ECO:0007669"/>
    <property type="project" value="UniProtKB-SubCell"/>
</dbReference>
<feature type="compositionally biased region" description="Basic and acidic residues" evidence="7">
    <location>
        <begin position="156"/>
        <end position="170"/>
    </location>
</feature>
<dbReference type="GO" id="GO:0016853">
    <property type="term" value="F:isomerase activity"/>
    <property type="evidence" value="ECO:0007669"/>
    <property type="project" value="UniProtKB-KW"/>
</dbReference>
<feature type="region of interest" description="Disordered" evidence="7">
    <location>
        <begin position="453"/>
        <end position="477"/>
    </location>
</feature>
<evidence type="ECO:0000259" key="8">
    <source>
        <dbReference type="Pfam" id="PF09770"/>
    </source>
</evidence>
<dbReference type="VEuPathDB" id="FungiDB:LCOR_10723.1"/>
<accession>A0A068SDL3</accession>
<dbReference type="GO" id="GO:0033962">
    <property type="term" value="P:P-body assembly"/>
    <property type="evidence" value="ECO:0007669"/>
    <property type="project" value="TreeGrafter"/>
</dbReference>
<comment type="caution">
    <text evidence="9">The sequence shown here is derived from an EMBL/GenBank/DDBJ whole genome shotgun (WGS) entry which is preliminary data.</text>
</comment>
<evidence type="ECO:0000313" key="9">
    <source>
        <dbReference type="EMBL" id="CDH59922.1"/>
    </source>
</evidence>
<evidence type="ECO:0000256" key="6">
    <source>
        <dbReference type="ARBA" id="ARBA00023242"/>
    </source>
</evidence>
<name>A0A068SDL3_9FUNG</name>
<dbReference type="Proteomes" id="UP000027586">
    <property type="component" value="Unassembled WGS sequence"/>
</dbReference>
<keyword evidence="4" id="KW-0963">Cytoplasm</keyword>
<evidence type="ECO:0000256" key="3">
    <source>
        <dbReference type="ARBA" id="ARBA00009138"/>
    </source>
</evidence>
<evidence type="ECO:0000256" key="1">
    <source>
        <dbReference type="ARBA" id="ARBA00004123"/>
    </source>
</evidence>
<dbReference type="GO" id="GO:0000290">
    <property type="term" value="P:deadenylation-dependent decapping of nuclear-transcribed mRNA"/>
    <property type="evidence" value="ECO:0007669"/>
    <property type="project" value="InterPro"/>
</dbReference>
<dbReference type="Pfam" id="PF09770">
    <property type="entry name" value="PAT1"/>
    <property type="match status" value="1"/>
</dbReference>
<feature type="region of interest" description="Disordered" evidence="7">
    <location>
        <begin position="1"/>
        <end position="47"/>
    </location>
</feature>
<dbReference type="EMBL" id="CBTN010000078">
    <property type="protein sequence ID" value="CDH59922.1"/>
    <property type="molecule type" value="Genomic_DNA"/>
</dbReference>
<evidence type="ECO:0000313" key="10">
    <source>
        <dbReference type="Proteomes" id="UP000027586"/>
    </source>
</evidence>
<dbReference type="AlphaFoldDB" id="A0A068SDL3"/>
<dbReference type="InterPro" id="IPR019167">
    <property type="entry name" value="PAT1_dom"/>
</dbReference>
<feature type="region of interest" description="Disordered" evidence="7">
    <location>
        <begin position="192"/>
        <end position="235"/>
    </location>
</feature>
<feature type="compositionally biased region" description="Polar residues" evidence="7">
    <location>
        <begin position="458"/>
        <end position="477"/>
    </location>
</feature>
<dbReference type="GO" id="GO:0005634">
    <property type="term" value="C:nucleus"/>
    <property type="evidence" value="ECO:0007669"/>
    <property type="project" value="UniProtKB-SubCell"/>
</dbReference>
<keyword evidence="10" id="KW-1185">Reference proteome</keyword>
<dbReference type="OrthoDB" id="74835at2759"/>
<protein>
    <submittedName>
        <fullName evidence="9">Topoisomerase ii-associated deadenylation-dependent mrna-decapping factor</fullName>
    </submittedName>
</protein>
<proteinExistence type="inferred from homology"/>
<evidence type="ECO:0000256" key="2">
    <source>
        <dbReference type="ARBA" id="ARBA00004201"/>
    </source>
</evidence>
<keyword evidence="5" id="KW-0694">RNA-binding</keyword>
<organism evidence="9 10">
    <name type="scientific">Lichtheimia corymbifera JMRC:FSU:9682</name>
    <dbReference type="NCBI Taxonomy" id="1263082"/>
    <lineage>
        <taxon>Eukaryota</taxon>
        <taxon>Fungi</taxon>
        <taxon>Fungi incertae sedis</taxon>
        <taxon>Mucoromycota</taxon>
        <taxon>Mucoromycotina</taxon>
        <taxon>Mucoromycetes</taxon>
        <taxon>Mucorales</taxon>
        <taxon>Lichtheimiaceae</taxon>
        <taxon>Lichtheimia</taxon>
    </lineage>
</organism>
<gene>
    <name evidence="9" type="ORF">LCOR_10723.1</name>
</gene>
<evidence type="ECO:0000256" key="4">
    <source>
        <dbReference type="ARBA" id="ARBA00022490"/>
    </source>
</evidence>
<comment type="similarity">
    <text evidence="3">Belongs to the PAT1 family.</text>
</comment>
<dbReference type="GO" id="GO:0003723">
    <property type="term" value="F:RNA binding"/>
    <property type="evidence" value="ECO:0007669"/>
    <property type="project" value="UniProtKB-KW"/>
</dbReference>
<feature type="region of interest" description="Disordered" evidence="7">
    <location>
        <begin position="138"/>
        <end position="170"/>
    </location>
</feature>
<dbReference type="InterPro" id="IPR039900">
    <property type="entry name" value="Pat1-like"/>
</dbReference>
<dbReference type="PANTHER" id="PTHR21551">
    <property type="entry name" value="TOPOISOMERASE II-ASSOCIATED PROTEIN PAT1"/>
    <property type="match status" value="1"/>
</dbReference>